<name>A0A853DJK4_9MICO</name>
<feature type="domain" description="Enoyl reductase (ER)" evidence="1">
    <location>
        <begin position="18"/>
        <end position="316"/>
    </location>
</feature>
<gene>
    <name evidence="2" type="ORF">HNR15_003176</name>
</gene>
<dbReference type="Proteomes" id="UP000571817">
    <property type="component" value="Unassembled WGS sequence"/>
</dbReference>
<accession>A0A853DJK4</accession>
<evidence type="ECO:0000259" key="1">
    <source>
        <dbReference type="SMART" id="SM00829"/>
    </source>
</evidence>
<dbReference type="RefSeq" id="WP_179483295.1">
    <property type="nucleotide sequence ID" value="NZ_JACCFW010000001.1"/>
</dbReference>
<reference evidence="2 3" key="1">
    <citation type="submission" date="2020-07" db="EMBL/GenBank/DDBJ databases">
        <title>Sequencing the genomes of 1000 actinobacteria strains.</title>
        <authorList>
            <person name="Klenk H.-P."/>
        </authorList>
    </citation>
    <scope>NUCLEOTIDE SEQUENCE [LARGE SCALE GENOMIC DNA]</scope>
    <source>
        <strain evidence="2 3">DSM 29531</strain>
    </source>
</reference>
<dbReference type="Pfam" id="PF00107">
    <property type="entry name" value="ADH_zinc_N"/>
    <property type="match status" value="1"/>
</dbReference>
<evidence type="ECO:0000313" key="3">
    <source>
        <dbReference type="Proteomes" id="UP000571817"/>
    </source>
</evidence>
<organism evidence="2 3">
    <name type="scientific">Allobranchiibius huperziae</name>
    <dbReference type="NCBI Taxonomy" id="1874116"/>
    <lineage>
        <taxon>Bacteria</taxon>
        <taxon>Bacillati</taxon>
        <taxon>Actinomycetota</taxon>
        <taxon>Actinomycetes</taxon>
        <taxon>Micrococcales</taxon>
        <taxon>Dermacoccaceae</taxon>
        <taxon>Allobranchiibius</taxon>
    </lineage>
</organism>
<dbReference type="GO" id="GO:0016491">
    <property type="term" value="F:oxidoreductase activity"/>
    <property type="evidence" value="ECO:0007669"/>
    <property type="project" value="InterPro"/>
</dbReference>
<dbReference type="AlphaFoldDB" id="A0A853DJK4"/>
<comment type="caution">
    <text evidence="2">The sequence shown here is derived from an EMBL/GenBank/DDBJ whole genome shotgun (WGS) entry which is preliminary data.</text>
</comment>
<dbReference type="PANTHER" id="PTHR43482:SF1">
    <property type="entry name" value="PROTEIN AST1-RELATED"/>
    <property type="match status" value="1"/>
</dbReference>
<dbReference type="Gene3D" id="3.90.180.10">
    <property type="entry name" value="Medium-chain alcohol dehydrogenases, catalytic domain"/>
    <property type="match status" value="1"/>
</dbReference>
<proteinExistence type="predicted"/>
<dbReference type="InterPro" id="IPR011032">
    <property type="entry name" value="GroES-like_sf"/>
</dbReference>
<evidence type="ECO:0000313" key="2">
    <source>
        <dbReference type="EMBL" id="NYJ76213.1"/>
    </source>
</evidence>
<dbReference type="Gene3D" id="3.40.50.720">
    <property type="entry name" value="NAD(P)-binding Rossmann-like Domain"/>
    <property type="match status" value="1"/>
</dbReference>
<dbReference type="EMBL" id="JACCFW010000001">
    <property type="protein sequence ID" value="NYJ76213.1"/>
    <property type="molecule type" value="Genomic_DNA"/>
</dbReference>
<sequence length="318" mass="32700">MTDNTQHTAQHWVATDYGDLDVLRLEETDVPAPAEGEVTIDVRAAGMNPADYKHIARSGDRDALPVAIGYEVAGVISALGPNTQIASGAGAVGDEVLAFRVAGGYASSITVPARDVFAKPAGLSFPEAANLLLAGTTASEMLHVTGVARGDTVLVHGASGAVGVSLLQQARLIGARVIGTAGEKSVDTVRRFDGIPVAYGEGLQDRVRDLAPEGIAAALDCVGTDEAVDVSLALVEDRDRIVTIAAFDRAEQEGIRVIGGAMPASATYRDGVRAHLIRLAGDGDLVVPMAGTYPLADALQALELLTSGHPGGKLALLP</sequence>
<dbReference type="SMART" id="SM00829">
    <property type="entry name" value="PKS_ER"/>
    <property type="match status" value="1"/>
</dbReference>
<dbReference type="InterPro" id="IPR052585">
    <property type="entry name" value="Lipid_raft_assoc_Zn_ADH"/>
</dbReference>
<dbReference type="InterPro" id="IPR013154">
    <property type="entry name" value="ADH-like_N"/>
</dbReference>
<dbReference type="SUPFAM" id="SSF50129">
    <property type="entry name" value="GroES-like"/>
    <property type="match status" value="1"/>
</dbReference>
<dbReference type="Pfam" id="PF08240">
    <property type="entry name" value="ADH_N"/>
    <property type="match status" value="1"/>
</dbReference>
<dbReference type="InterPro" id="IPR013149">
    <property type="entry name" value="ADH-like_C"/>
</dbReference>
<dbReference type="InterPro" id="IPR036291">
    <property type="entry name" value="NAD(P)-bd_dom_sf"/>
</dbReference>
<dbReference type="InterPro" id="IPR020843">
    <property type="entry name" value="ER"/>
</dbReference>
<protein>
    <submittedName>
        <fullName evidence="2">NADPH:quinone reductase-like Zn-dependent oxidoreductase</fullName>
    </submittedName>
</protein>
<keyword evidence="3" id="KW-1185">Reference proteome</keyword>
<dbReference type="SUPFAM" id="SSF51735">
    <property type="entry name" value="NAD(P)-binding Rossmann-fold domains"/>
    <property type="match status" value="1"/>
</dbReference>
<dbReference type="CDD" id="cd05289">
    <property type="entry name" value="MDR_like_2"/>
    <property type="match status" value="1"/>
</dbReference>
<dbReference type="PANTHER" id="PTHR43482">
    <property type="entry name" value="PROTEIN AST1-RELATED"/>
    <property type="match status" value="1"/>
</dbReference>